<keyword evidence="5" id="KW-0378">Hydrolase</keyword>
<dbReference type="InterPro" id="IPR035105">
    <property type="entry name" value="Deoxycytidylate_deaminase_dom"/>
</dbReference>
<dbReference type="PANTHER" id="PTHR11086">
    <property type="entry name" value="DEOXYCYTIDYLATE DEAMINASE-RELATED"/>
    <property type="match status" value="1"/>
</dbReference>
<dbReference type="EMBL" id="MU150229">
    <property type="protein sequence ID" value="KAF9469872.1"/>
    <property type="molecule type" value="Genomic_DNA"/>
</dbReference>
<dbReference type="OrthoDB" id="6710946at2759"/>
<keyword evidence="4" id="KW-0545">Nucleotide biosynthesis</keyword>
<accession>A0A9P5YIW5</accession>
<dbReference type="GO" id="GO:0009165">
    <property type="term" value="P:nucleotide biosynthetic process"/>
    <property type="evidence" value="ECO:0007669"/>
    <property type="project" value="UniProtKB-KW"/>
</dbReference>
<gene>
    <name evidence="11" type="ORF">BDZ94DRAFT_1243441</name>
</gene>
<evidence type="ECO:0000256" key="5">
    <source>
        <dbReference type="ARBA" id="ARBA00022801"/>
    </source>
</evidence>
<dbReference type="PROSITE" id="PS51747">
    <property type="entry name" value="CYT_DCMP_DEAMINASES_2"/>
    <property type="match status" value="1"/>
</dbReference>
<sequence length="365" mass="40689">MLIAIVGTRFSGKSTVENYFVSEKGFKCIQILQNDESFDRGISNHPIPTETVAHSGLINSSIPGGESIIPSFSSRNIPLVKQTQEALQFRSAQELLKYVTINWRLNFVTTDLRTRQSIELFIKRPFFMLLSLDGPLHQRFLRSKSLSISLFVQEDDTIVFGNTSVTDENLSSLRSLSDMVNVHIVNSFPEISLLYTHIDKLDLLNPENLRPGWDAYFMTLASLASHRSNCMKRRVGAVLVRENRVLATGYNGTPRGLANCNDGGCPHCNGDTSSFDIPYECVCLHAEENALLEAGRERIGKGAVLYCNTCPCLRCTVKIIQTGVKAVVYNLGYKVDDASASLFQQAGVELRKFNPNQIFYLPGAY</sequence>
<name>A0A9P5YIW5_9AGAR</name>
<evidence type="ECO:0000256" key="3">
    <source>
        <dbReference type="ARBA" id="ARBA00022723"/>
    </source>
</evidence>
<dbReference type="GO" id="GO:0005737">
    <property type="term" value="C:cytoplasm"/>
    <property type="evidence" value="ECO:0007669"/>
    <property type="project" value="TreeGrafter"/>
</dbReference>
<dbReference type="InterPro" id="IPR002125">
    <property type="entry name" value="CMP_dCMP_dom"/>
</dbReference>
<dbReference type="PROSITE" id="PS00903">
    <property type="entry name" value="CYT_DCMP_DEAMINASES_1"/>
    <property type="match status" value="1"/>
</dbReference>
<evidence type="ECO:0000259" key="10">
    <source>
        <dbReference type="PROSITE" id="PS51747"/>
    </source>
</evidence>
<evidence type="ECO:0000256" key="4">
    <source>
        <dbReference type="ARBA" id="ARBA00022727"/>
    </source>
</evidence>
<dbReference type="SUPFAM" id="SSF53927">
    <property type="entry name" value="Cytidine deaminase-like"/>
    <property type="match status" value="1"/>
</dbReference>
<dbReference type="Proteomes" id="UP000807353">
    <property type="component" value="Unassembled WGS sequence"/>
</dbReference>
<comment type="similarity">
    <text evidence="2">Belongs to the cytidine and deoxycytidylate deaminase family.</text>
</comment>
<evidence type="ECO:0000256" key="1">
    <source>
        <dbReference type="ARBA" id="ARBA00001947"/>
    </source>
</evidence>
<feature type="domain" description="CMP/dCMP-type deaminase" evidence="10">
    <location>
        <begin position="212"/>
        <end position="342"/>
    </location>
</feature>
<evidence type="ECO:0000256" key="9">
    <source>
        <dbReference type="ARBA" id="ARBA00071582"/>
    </source>
</evidence>
<protein>
    <recommendedName>
        <fullName evidence="9">Deoxycytidylate deaminase</fullName>
        <ecNumber evidence="7">3.5.4.12</ecNumber>
    </recommendedName>
    <alternativeName>
        <fullName evidence="8">dCMP deaminase</fullName>
    </alternativeName>
</protein>
<organism evidence="11 12">
    <name type="scientific">Collybia nuda</name>
    <dbReference type="NCBI Taxonomy" id="64659"/>
    <lineage>
        <taxon>Eukaryota</taxon>
        <taxon>Fungi</taxon>
        <taxon>Dikarya</taxon>
        <taxon>Basidiomycota</taxon>
        <taxon>Agaricomycotina</taxon>
        <taxon>Agaricomycetes</taxon>
        <taxon>Agaricomycetidae</taxon>
        <taxon>Agaricales</taxon>
        <taxon>Tricholomatineae</taxon>
        <taxon>Clitocybaceae</taxon>
        <taxon>Collybia</taxon>
    </lineage>
</organism>
<keyword evidence="3" id="KW-0479">Metal-binding</keyword>
<evidence type="ECO:0000256" key="2">
    <source>
        <dbReference type="ARBA" id="ARBA00006576"/>
    </source>
</evidence>
<dbReference type="CDD" id="cd01286">
    <property type="entry name" value="deoxycytidylate_deaminase"/>
    <property type="match status" value="1"/>
</dbReference>
<dbReference type="EC" id="3.5.4.12" evidence="7"/>
<keyword evidence="6" id="KW-0862">Zinc</keyword>
<evidence type="ECO:0000313" key="12">
    <source>
        <dbReference type="Proteomes" id="UP000807353"/>
    </source>
</evidence>
<dbReference type="Gene3D" id="3.40.140.10">
    <property type="entry name" value="Cytidine Deaminase, domain 2"/>
    <property type="match status" value="1"/>
</dbReference>
<dbReference type="GO" id="GO:0004132">
    <property type="term" value="F:dCMP deaminase activity"/>
    <property type="evidence" value="ECO:0007669"/>
    <property type="project" value="UniProtKB-EC"/>
</dbReference>
<dbReference type="InterPro" id="IPR016192">
    <property type="entry name" value="APOBEC/CMP_deaminase_Zn-bd"/>
</dbReference>
<comment type="cofactor">
    <cofactor evidence="1">
        <name>Zn(2+)</name>
        <dbReference type="ChEBI" id="CHEBI:29105"/>
    </cofactor>
</comment>
<dbReference type="Pfam" id="PF00383">
    <property type="entry name" value="dCMP_cyt_deam_1"/>
    <property type="match status" value="1"/>
</dbReference>
<proteinExistence type="inferred from homology"/>
<dbReference type="GO" id="GO:0008270">
    <property type="term" value="F:zinc ion binding"/>
    <property type="evidence" value="ECO:0007669"/>
    <property type="project" value="InterPro"/>
</dbReference>
<evidence type="ECO:0000256" key="6">
    <source>
        <dbReference type="ARBA" id="ARBA00022833"/>
    </source>
</evidence>
<evidence type="ECO:0000256" key="7">
    <source>
        <dbReference type="ARBA" id="ARBA00038938"/>
    </source>
</evidence>
<dbReference type="AlphaFoldDB" id="A0A9P5YIW5"/>
<evidence type="ECO:0000313" key="11">
    <source>
        <dbReference type="EMBL" id="KAF9469872.1"/>
    </source>
</evidence>
<dbReference type="InterPro" id="IPR015517">
    <property type="entry name" value="dCMP_deaminase-rel"/>
</dbReference>
<dbReference type="FunFam" id="3.40.140.10:FF:000035">
    <property type="entry name" value="dCMP deaminase"/>
    <property type="match status" value="1"/>
</dbReference>
<reference evidence="11" key="1">
    <citation type="submission" date="2020-11" db="EMBL/GenBank/DDBJ databases">
        <authorList>
            <consortium name="DOE Joint Genome Institute"/>
            <person name="Ahrendt S."/>
            <person name="Riley R."/>
            <person name="Andreopoulos W."/>
            <person name="Labutti K."/>
            <person name="Pangilinan J."/>
            <person name="Ruiz-Duenas F.J."/>
            <person name="Barrasa J.M."/>
            <person name="Sanchez-Garcia M."/>
            <person name="Camarero S."/>
            <person name="Miyauchi S."/>
            <person name="Serrano A."/>
            <person name="Linde D."/>
            <person name="Babiker R."/>
            <person name="Drula E."/>
            <person name="Ayuso-Fernandez I."/>
            <person name="Pacheco R."/>
            <person name="Padilla G."/>
            <person name="Ferreira P."/>
            <person name="Barriuso J."/>
            <person name="Kellner H."/>
            <person name="Castanera R."/>
            <person name="Alfaro M."/>
            <person name="Ramirez L."/>
            <person name="Pisabarro A.G."/>
            <person name="Kuo A."/>
            <person name="Tritt A."/>
            <person name="Lipzen A."/>
            <person name="He G."/>
            <person name="Yan M."/>
            <person name="Ng V."/>
            <person name="Cullen D."/>
            <person name="Martin F."/>
            <person name="Rosso M.-N."/>
            <person name="Henrissat B."/>
            <person name="Hibbett D."/>
            <person name="Martinez A.T."/>
            <person name="Grigoriev I.V."/>
        </authorList>
    </citation>
    <scope>NUCLEOTIDE SEQUENCE</scope>
    <source>
        <strain evidence="11">CBS 247.69</strain>
    </source>
</reference>
<evidence type="ECO:0000256" key="8">
    <source>
        <dbReference type="ARBA" id="ARBA00041763"/>
    </source>
</evidence>
<dbReference type="PANTHER" id="PTHR11086:SF18">
    <property type="entry name" value="DEOXYCYTIDYLATE DEAMINASE"/>
    <property type="match status" value="1"/>
</dbReference>
<comment type="caution">
    <text evidence="11">The sequence shown here is derived from an EMBL/GenBank/DDBJ whole genome shotgun (WGS) entry which is preliminary data.</text>
</comment>
<keyword evidence="12" id="KW-1185">Reference proteome</keyword>
<dbReference type="InterPro" id="IPR016193">
    <property type="entry name" value="Cytidine_deaminase-like"/>
</dbReference>